<dbReference type="RefSeq" id="WP_067367306.1">
    <property type="nucleotide sequence ID" value="NZ_BDQI01000007.1"/>
</dbReference>
<proteinExistence type="inferred from homology"/>
<feature type="domain" description="Barstar (barnase inhibitor)" evidence="2">
    <location>
        <begin position="287"/>
        <end position="349"/>
    </location>
</feature>
<evidence type="ECO:0000256" key="1">
    <source>
        <dbReference type="ARBA" id="ARBA00006845"/>
    </source>
</evidence>
<sequence length="381" mass="41568">MQNPKYAVAAYSNRGVGESIWALCKDATDELYADPLPPPRVRYDLLGCAPRGELAGAVELARATGSAPLGGLLVWTLDATHTPVGEEWPLEYARVLGDRPCALDPTLRDITVEASAVPDTQAEHPQRPLLSAGHRLLGADGEPWGHCRDLGQVPSEFLEPADPPVRLLGCSPRGSLRDALEAGDEDLGHARVLRLNWVGRTVGSVLEGEIIAWIPSAHGRGLVDLTLDPWSRRLPRAACEAWDVWWRERQSEPNSWARCSSQGREFWLDRARERTHPYGPAPEPGATYHLDGRHITDVQAFHCALGEAVNGPGGYFGHDLSAVADCLRGGYGAEPPFTLVWHDADVARACLGVTPCRDRRPPTFEELLVLLTENGVDVHIA</sequence>
<reference evidence="4" key="1">
    <citation type="submission" date="2017-05" db="EMBL/GenBank/DDBJ databases">
        <title>Streptomyces olivochromogenes NBRC 3561 whole genome shotgun sequence.</title>
        <authorList>
            <person name="Dohra H."/>
            <person name="Kodani S."/>
        </authorList>
    </citation>
    <scope>NUCLEOTIDE SEQUENCE [LARGE SCALE GENOMIC DNA]</scope>
    <source>
        <strain evidence="4">NBRC 3561</strain>
    </source>
</reference>
<dbReference type="STRING" id="1963.AQJ27_14220"/>
<protein>
    <recommendedName>
        <fullName evidence="2">Barstar (barnase inhibitor) domain-containing protein</fullName>
    </recommendedName>
</protein>
<accession>A0A250VEH8</accession>
<dbReference type="AlphaFoldDB" id="A0A250VEH8"/>
<name>A0A250VEH8_STROL</name>
<evidence type="ECO:0000313" key="3">
    <source>
        <dbReference type="EMBL" id="GAX52410.1"/>
    </source>
</evidence>
<evidence type="ECO:0000313" key="4">
    <source>
        <dbReference type="Proteomes" id="UP000217446"/>
    </source>
</evidence>
<dbReference type="SUPFAM" id="SSF52038">
    <property type="entry name" value="Barstar-related"/>
    <property type="match status" value="1"/>
</dbReference>
<evidence type="ECO:0000259" key="2">
    <source>
        <dbReference type="Pfam" id="PF01337"/>
    </source>
</evidence>
<gene>
    <name evidence="3" type="ORF">SO3561_03926</name>
</gene>
<dbReference type="Gene3D" id="3.30.370.10">
    <property type="entry name" value="Barstar-like"/>
    <property type="match status" value="1"/>
</dbReference>
<comment type="similarity">
    <text evidence="1">Belongs to the barstar family.</text>
</comment>
<dbReference type="EMBL" id="BDQI01000007">
    <property type="protein sequence ID" value="GAX52410.1"/>
    <property type="molecule type" value="Genomic_DNA"/>
</dbReference>
<dbReference type="Pfam" id="PF01337">
    <property type="entry name" value="Barstar"/>
    <property type="match status" value="1"/>
</dbReference>
<organism evidence="3 4">
    <name type="scientific">Streptomyces olivochromogenes</name>
    <dbReference type="NCBI Taxonomy" id="1963"/>
    <lineage>
        <taxon>Bacteria</taxon>
        <taxon>Bacillati</taxon>
        <taxon>Actinomycetota</taxon>
        <taxon>Actinomycetes</taxon>
        <taxon>Kitasatosporales</taxon>
        <taxon>Streptomycetaceae</taxon>
        <taxon>Streptomyces</taxon>
    </lineage>
</organism>
<comment type="caution">
    <text evidence="3">The sequence shown here is derived from an EMBL/GenBank/DDBJ whole genome shotgun (WGS) entry which is preliminary data.</text>
</comment>
<dbReference type="Proteomes" id="UP000217446">
    <property type="component" value="Unassembled WGS sequence"/>
</dbReference>
<keyword evidence="4" id="KW-1185">Reference proteome</keyword>
<dbReference type="InterPro" id="IPR035905">
    <property type="entry name" value="Barstar-like_sf"/>
</dbReference>
<dbReference type="InterPro" id="IPR000468">
    <property type="entry name" value="Barstar"/>
</dbReference>